<dbReference type="AlphaFoldDB" id="A0A8C9FUA1"/>
<evidence type="ECO:0000256" key="2">
    <source>
        <dbReference type="ARBA" id="ARBA00022803"/>
    </source>
</evidence>
<accession>A0A8C9FUA1</accession>
<evidence type="ECO:0000313" key="3">
    <source>
        <dbReference type="Ensembl" id="ENSPSTP00000018111.1"/>
    </source>
</evidence>
<evidence type="ECO:0000256" key="1">
    <source>
        <dbReference type="ARBA" id="ARBA00022737"/>
    </source>
</evidence>
<keyword evidence="1" id="KW-0677">Repeat</keyword>
<reference evidence="3" key="2">
    <citation type="submission" date="2025-09" db="UniProtKB">
        <authorList>
            <consortium name="Ensembl"/>
        </authorList>
    </citation>
    <scope>IDENTIFICATION</scope>
</reference>
<dbReference type="PANTHER" id="PTHR16193:SF0">
    <property type="entry name" value="TETRATRICOPEPTIDE REPEAT PROTEIN 27"/>
    <property type="match status" value="1"/>
</dbReference>
<evidence type="ECO:0000313" key="4">
    <source>
        <dbReference type="Proteomes" id="UP000694428"/>
    </source>
</evidence>
<proteinExistence type="predicted"/>
<organism evidence="3 4">
    <name type="scientific">Pavo cristatus</name>
    <name type="common">Indian peafowl</name>
    <name type="synonym">Blue peafowl</name>
    <dbReference type="NCBI Taxonomy" id="9049"/>
    <lineage>
        <taxon>Eukaryota</taxon>
        <taxon>Metazoa</taxon>
        <taxon>Chordata</taxon>
        <taxon>Craniata</taxon>
        <taxon>Vertebrata</taxon>
        <taxon>Euteleostomi</taxon>
        <taxon>Archelosauria</taxon>
        <taxon>Archosauria</taxon>
        <taxon>Dinosauria</taxon>
        <taxon>Saurischia</taxon>
        <taxon>Theropoda</taxon>
        <taxon>Coelurosauria</taxon>
        <taxon>Aves</taxon>
        <taxon>Neognathae</taxon>
        <taxon>Galloanserae</taxon>
        <taxon>Galliformes</taxon>
        <taxon>Phasianidae</taxon>
        <taxon>Phasianinae</taxon>
        <taxon>Pavo</taxon>
    </lineage>
</organism>
<reference evidence="3" key="1">
    <citation type="submission" date="2025-08" db="UniProtKB">
        <authorList>
            <consortium name="Ensembl"/>
        </authorList>
    </citation>
    <scope>IDENTIFICATION</scope>
</reference>
<dbReference type="InterPro" id="IPR044244">
    <property type="entry name" value="TTC27/Emw1"/>
</dbReference>
<protein>
    <submittedName>
        <fullName evidence="3">Uncharacterized protein</fullName>
    </submittedName>
</protein>
<dbReference type="Proteomes" id="UP000694428">
    <property type="component" value="Unplaced"/>
</dbReference>
<name>A0A8C9FUA1_PAVCR</name>
<dbReference type="Ensembl" id="ENSPSTT00000018979.1">
    <property type="protein sequence ID" value="ENSPSTP00000018111.1"/>
    <property type="gene ID" value="ENSPSTG00000012980.1"/>
</dbReference>
<dbReference type="PANTHER" id="PTHR16193">
    <property type="entry name" value="TETRATRICOPEPTIDE REPEAT PROTEIN 27"/>
    <property type="match status" value="1"/>
</dbReference>
<keyword evidence="2" id="KW-0802">TPR repeat</keyword>
<keyword evidence="4" id="KW-1185">Reference proteome</keyword>
<sequence length="230" mass="26845">FLLCDMFEERGKNTFCEKSWGQECCMSSNGSVLQLIFDGKYEAIFSNSAIRNVFSASSVAEEDMESYLEKQILMYLDLFTIWKMSRENLNILIFFQTLPWWTLRCVNIHQQLLEERSPELFTLAQTCIRQKALFAGDEGWHLAVQFNLECAYTFLYYYEYKKAKQCFSTAKDIAKLQINLTGALGKRTRFQEKYVAQLILDVQRSEEFIPPHSELTPAPTPLENLTMVRI</sequence>